<sequence>MKGEMQKSIGRRQALFIVLLLFVVSILLRLPNINRPLSKHHEYNSAVILVNIESWRQAGGGYRFHYVPLLNYQNPGDKCPQDLPNIDSSGNILYLSFGPGWYVIPYFIYQVFHLPVEPVYLQVINLFFNLAAVILLFLLCERLFDASQPRRYQSILLACFLFMFSPGILWYLGNGYVTTGIMMPFVIAALLLLIPMLQSADNIRTSRLIFLFLLIIVLVYIDWFVLFLSAVSSVYILFKIRKDKRYLPLLFAMAIACITAITILFIQFASYAGMDNLMKTLLFRFTGRSIVNTGDPFIVRVGSIVKNIVTSYFPLLLLLLLSLAVVFFKKVRTSFTAPEITFLVIYAPAVLLYNLILTEWSAVHEFALIPLSILLVIVATRLIITLAANRVFYGVIATYFVIACCQYYFINRPGKVSWDGTPFDIYKKLGQQVQQVPADYKLFMNNWNAVIDVYAHRNITPVVNIDSARAYMHRYNIPKAVWIDHRNYQLQKIVILR</sequence>
<dbReference type="AlphaFoldDB" id="A0A1V9FK71"/>
<keyword evidence="1" id="KW-0472">Membrane</keyword>
<evidence type="ECO:0008006" key="4">
    <source>
        <dbReference type="Google" id="ProtNLM"/>
    </source>
</evidence>
<feature type="transmembrane region" description="Helical" evidence="1">
    <location>
        <begin position="340"/>
        <end position="360"/>
    </location>
</feature>
<protein>
    <recommendedName>
        <fullName evidence="4">Glycosyltransferase RgtA/B/C/D-like domain-containing protein</fullName>
    </recommendedName>
</protein>
<accession>A0A1V9FK71</accession>
<proteinExistence type="predicted"/>
<dbReference type="STRING" id="1703345.A3860_39405"/>
<comment type="caution">
    <text evidence="2">The sequence shown here is derived from an EMBL/GenBank/DDBJ whole genome shotgun (WGS) entry which is preliminary data.</text>
</comment>
<organism evidence="2 3">
    <name type="scientific">Niastella vici</name>
    <dbReference type="NCBI Taxonomy" id="1703345"/>
    <lineage>
        <taxon>Bacteria</taxon>
        <taxon>Pseudomonadati</taxon>
        <taxon>Bacteroidota</taxon>
        <taxon>Chitinophagia</taxon>
        <taxon>Chitinophagales</taxon>
        <taxon>Chitinophagaceae</taxon>
        <taxon>Niastella</taxon>
    </lineage>
</organism>
<gene>
    <name evidence="2" type="ORF">A3860_39405</name>
</gene>
<reference evidence="2 3" key="1">
    <citation type="submission" date="2016-03" db="EMBL/GenBank/DDBJ databases">
        <title>Niastella vici sp. nov., isolated from farmland soil.</title>
        <authorList>
            <person name="Chen L."/>
            <person name="Wang D."/>
            <person name="Yang S."/>
            <person name="Wang G."/>
        </authorList>
    </citation>
    <scope>NUCLEOTIDE SEQUENCE [LARGE SCALE GENOMIC DNA]</scope>
    <source>
        <strain evidence="2 3">DJ57</strain>
    </source>
</reference>
<keyword evidence="3" id="KW-1185">Reference proteome</keyword>
<feature type="transmembrane region" description="Helical" evidence="1">
    <location>
        <begin position="179"/>
        <end position="197"/>
    </location>
</feature>
<feature type="transmembrane region" description="Helical" evidence="1">
    <location>
        <begin position="92"/>
        <end position="112"/>
    </location>
</feature>
<feature type="transmembrane region" description="Helical" evidence="1">
    <location>
        <begin position="391"/>
        <end position="409"/>
    </location>
</feature>
<feature type="transmembrane region" description="Helical" evidence="1">
    <location>
        <begin position="309"/>
        <end position="328"/>
    </location>
</feature>
<keyword evidence="1" id="KW-1133">Transmembrane helix</keyword>
<name>A0A1V9FK71_9BACT</name>
<evidence type="ECO:0000313" key="3">
    <source>
        <dbReference type="Proteomes" id="UP000192796"/>
    </source>
</evidence>
<feature type="transmembrane region" description="Helical" evidence="1">
    <location>
        <begin position="250"/>
        <end position="272"/>
    </location>
</feature>
<dbReference type="EMBL" id="LVYD01000096">
    <property type="protein sequence ID" value="OQP58720.1"/>
    <property type="molecule type" value="Genomic_DNA"/>
</dbReference>
<keyword evidence="1" id="KW-0812">Transmembrane</keyword>
<feature type="transmembrane region" description="Helical" evidence="1">
    <location>
        <begin position="119"/>
        <end position="139"/>
    </location>
</feature>
<evidence type="ECO:0000256" key="1">
    <source>
        <dbReference type="SAM" id="Phobius"/>
    </source>
</evidence>
<evidence type="ECO:0000313" key="2">
    <source>
        <dbReference type="EMBL" id="OQP58720.1"/>
    </source>
</evidence>
<feature type="transmembrane region" description="Helical" evidence="1">
    <location>
        <begin position="151"/>
        <end position="172"/>
    </location>
</feature>
<feature type="transmembrane region" description="Helical" evidence="1">
    <location>
        <begin position="209"/>
        <end position="238"/>
    </location>
</feature>
<dbReference type="Proteomes" id="UP000192796">
    <property type="component" value="Unassembled WGS sequence"/>
</dbReference>
<feature type="transmembrane region" description="Helical" evidence="1">
    <location>
        <begin position="366"/>
        <end position="384"/>
    </location>
</feature>